<protein>
    <submittedName>
        <fullName evidence="5">GntR family transcriptional regulator</fullName>
    </submittedName>
</protein>
<dbReference type="PROSITE" id="PS50949">
    <property type="entry name" value="HTH_GNTR"/>
    <property type="match status" value="1"/>
</dbReference>
<dbReference type="SUPFAM" id="SSF64288">
    <property type="entry name" value="Chorismate lyase-like"/>
    <property type="match status" value="1"/>
</dbReference>
<dbReference type="AlphaFoldDB" id="A0A4R7ZME2"/>
<keyword evidence="2" id="KW-0238">DNA-binding</keyword>
<dbReference type="Gene3D" id="1.10.10.10">
    <property type="entry name" value="Winged helix-like DNA-binding domain superfamily/Winged helix DNA-binding domain"/>
    <property type="match status" value="1"/>
</dbReference>
<organism evidence="5 6">
    <name type="scientific">Breznakia blatticola</name>
    <dbReference type="NCBI Taxonomy" id="1754012"/>
    <lineage>
        <taxon>Bacteria</taxon>
        <taxon>Bacillati</taxon>
        <taxon>Bacillota</taxon>
        <taxon>Erysipelotrichia</taxon>
        <taxon>Erysipelotrichales</taxon>
        <taxon>Erysipelotrichaceae</taxon>
        <taxon>Breznakia</taxon>
    </lineage>
</organism>
<feature type="domain" description="HTH gntR-type" evidence="4">
    <location>
        <begin position="5"/>
        <end position="73"/>
    </location>
</feature>
<dbReference type="InterPro" id="IPR050679">
    <property type="entry name" value="Bact_HTH_transcr_reg"/>
</dbReference>
<dbReference type="InterPro" id="IPR011663">
    <property type="entry name" value="UTRA"/>
</dbReference>
<sequence>MDYRMPIYIQIKDAIIKKINNQEYLPGEAIPSERKLAEMYQVNRMTVKKAIESLVEEGYLFRIHGKGTFVQRKNSQRLILGGEDAYGISALLREQGAQTRDIVLEKGMLKAFNYLGSKMELAKYEDVYLIHRLRCANDAPFAMEYCYMPFKYFEDVDDYNFEDVSIYDYMARKGRFPQKFKQRLIIIEADEKLAKQMGIKINDPLYYFEYIGQDSEGHIVEYTESYLRCDKAVFTYEAIR</sequence>
<dbReference type="InterPro" id="IPR000524">
    <property type="entry name" value="Tscrpt_reg_HTH_GntR"/>
</dbReference>
<dbReference type="Pfam" id="PF00392">
    <property type="entry name" value="GntR"/>
    <property type="match status" value="1"/>
</dbReference>
<comment type="caution">
    <text evidence="5">The sequence shown here is derived from an EMBL/GenBank/DDBJ whole genome shotgun (WGS) entry which is preliminary data.</text>
</comment>
<dbReference type="InterPro" id="IPR036388">
    <property type="entry name" value="WH-like_DNA-bd_sf"/>
</dbReference>
<evidence type="ECO:0000313" key="6">
    <source>
        <dbReference type="Proteomes" id="UP000294743"/>
    </source>
</evidence>
<dbReference type="RefSeq" id="WP_134169913.1">
    <property type="nucleotide sequence ID" value="NZ_SODD01000024.1"/>
</dbReference>
<reference evidence="5 6" key="1">
    <citation type="submission" date="2019-03" db="EMBL/GenBank/DDBJ databases">
        <title>Genomic Encyclopedia of Type Strains, Phase IV (KMG-IV): sequencing the most valuable type-strain genomes for metagenomic binning, comparative biology and taxonomic classification.</title>
        <authorList>
            <person name="Goeker M."/>
        </authorList>
    </citation>
    <scope>NUCLEOTIDE SEQUENCE [LARGE SCALE GENOMIC DNA]</scope>
    <source>
        <strain evidence="5 6">DSM 28867</strain>
    </source>
</reference>
<proteinExistence type="predicted"/>
<dbReference type="FunFam" id="1.10.10.10:FF:000079">
    <property type="entry name" value="GntR family transcriptional regulator"/>
    <property type="match status" value="1"/>
</dbReference>
<dbReference type="GO" id="GO:0003677">
    <property type="term" value="F:DNA binding"/>
    <property type="evidence" value="ECO:0007669"/>
    <property type="project" value="UniProtKB-KW"/>
</dbReference>
<evidence type="ECO:0000259" key="4">
    <source>
        <dbReference type="PROSITE" id="PS50949"/>
    </source>
</evidence>
<dbReference type="SMART" id="SM00345">
    <property type="entry name" value="HTH_GNTR"/>
    <property type="match status" value="1"/>
</dbReference>
<dbReference type="OrthoDB" id="457376at2"/>
<dbReference type="PRINTS" id="PR00035">
    <property type="entry name" value="HTHGNTR"/>
</dbReference>
<dbReference type="SMART" id="SM00866">
    <property type="entry name" value="UTRA"/>
    <property type="match status" value="1"/>
</dbReference>
<dbReference type="GO" id="GO:0003700">
    <property type="term" value="F:DNA-binding transcription factor activity"/>
    <property type="evidence" value="ECO:0007669"/>
    <property type="project" value="InterPro"/>
</dbReference>
<gene>
    <name evidence="5" type="ORF">EDD63_1247</name>
</gene>
<dbReference type="PANTHER" id="PTHR44846">
    <property type="entry name" value="MANNOSYL-D-GLYCERATE TRANSPORT/METABOLISM SYSTEM REPRESSOR MNGR-RELATED"/>
    <property type="match status" value="1"/>
</dbReference>
<name>A0A4R7ZME2_9FIRM</name>
<dbReference type="Gene3D" id="3.40.1410.10">
    <property type="entry name" value="Chorismate lyase-like"/>
    <property type="match status" value="1"/>
</dbReference>
<keyword evidence="1" id="KW-0805">Transcription regulation</keyword>
<dbReference type="InterPro" id="IPR028978">
    <property type="entry name" value="Chorismate_lyase_/UTRA_dom_sf"/>
</dbReference>
<keyword evidence="6" id="KW-1185">Reference proteome</keyword>
<keyword evidence="3" id="KW-0804">Transcription</keyword>
<dbReference type="SUPFAM" id="SSF46785">
    <property type="entry name" value="Winged helix' DNA-binding domain"/>
    <property type="match status" value="1"/>
</dbReference>
<dbReference type="CDD" id="cd07377">
    <property type="entry name" value="WHTH_GntR"/>
    <property type="match status" value="1"/>
</dbReference>
<evidence type="ECO:0000256" key="3">
    <source>
        <dbReference type="ARBA" id="ARBA00023163"/>
    </source>
</evidence>
<dbReference type="Proteomes" id="UP000294743">
    <property type="component" value="Unassembled WGS sequence"/>
</dbReference>
<evidence type="ECO:0000256" key="1">
    <source>
        <dbReference type="ARBA" id="ARBA00023015"/>
    </source>
</evidence>
<dbReference type="Pfam" id="PF07702">
    <property type="entry name" value="UTRA"/>
    <property type="match status" value="1"/>
</dbReference>
<dbReference type="EMBL" id="SODD01000024">
    <property type="protein sequence ID" value="TDW16380.1"/>
    <property type="molecule type" value="Genomic_DNA"/>
</dbReference>
<dbReference type="PANTHER" id="PTHR44846:SF1">
    <property type="entry name" value="MANNOSYL-D-GLYCERATE TRANSPORT_METABOLISM SYSTEM REPRESSOR MNGR-RELATED"/>
    <property type="match status" value="1"/>
</dbReference>
<accession>A0A4R7ZME2</accession>
<evidence type="ECO:0000256" key="2">
    <source>
        <dbReference type="ARBA" id="ARBA00023125"/>
    </source>
</evidence>
<evidence type="ECO:0000313" key="5">
    <source>
        <dbReference type="EMBL" id="TDW16380.1"/>
    </source>
</evidence>
<dbReference type="InterPro" id="IPR036390">
    <property type="entry name" value="WH_DNA-bd_sf"/>
</dbReference>
<dbReference type="GO" id="GO:0045892">
    <property type="term" value="P:negative regulation of DNA-templated transcription"/>
    <property type="evidence" value="ECO:0007669"/>
    <property type="project" value="TreeGrafter"/>
</dbReference>